<comment type="similarity">
    <text evidence="2">Belongs to the RecX family.</text>
</comment>
<feature type="domain" description="RecX third three-helical" evidence="6">
    <location>
        <begin position="105"/>
        <end position="151"/>
    </location>
</feature>
<evidence type="ECO:0000259" key="6">
    <source>
        <dbReference type="Pfam" id="PF21981"/>
    </source>
</evidence>
<dbReference type="RefSeq" id="WP_182125684.1">
    <property type="nucleotide sequence ID" value="NZ_JACGLS010000006.1"/>
</dbReference>
<dbReference type="EMBL" id="JACGLS010000006">
    <property type="protein sequence ID" value="MBA6157187.1"/>
    <property type="molecule type" value="Genomic_DNA"/>
</dbReference>
<dbReference type="InterPro" id="IPR053925">
    <property type="entry name" value="RecX_HTH_3rd"/>
</dbReference>
<evidence type="ECO:0000256" key="1">
    <source>
        <dbReference type="ARBA" id="ARBA00004496"/>
    </source>
</evidence>
<keyword evidence="8" id="KW-1185">Reference proteome</keyword>
<dbReference type="GO" id="GO:0006282">
    <property type="term" value="P:regulation of DNA repair"/>
    <property type="evidence" value="ECO:0007669"/>
    <property type="project" value="InterPro"/>
</dbReference>
<dbReference type="PANTHER" id="PTHR33602:SF1">
    <property type="entry name" value="REGULATORY PROTEIN RECX FAMILY PROTEIN"/>
    <property type="match status" value="1"/>
</dbReference>
<dbReference type="InterPro" id="IPR003783">
    <property type="entry name" value="Regulatory_RecX"/>
</dbReference>
<feature type="domain" description="RecX second three-helical" evidence="5">
    <location>
        <begin position="57"/>
        <end position="98"/>
    </location>
</feature>
<dbReference type="AlphaFoldDB" id="A0A839ARB8"/>
<name>A0A839ARB8_9FLAO</name>
<proteinExistence type="inferred from homology"/>
<gene>
    <name evidence="7" type="ORF">H3Z83_11750</name>
</gene>
<dbReference type="GO" id="GO:0005737">
    <property type="term" value="C:cytoplasm"/>
    <property type="evidence" value="ECO:0007669"/>
    <property type="project" value="UniProtKB-SubCell"/>
</dbReference>
<dbReference type="InterPro" id="IPR036388">
    <property type="entry name" value="WH-like_DNA-bd_sf"/>
</dbReference>
<organism evidence="7 8">
    <name type="scientific">Tenacibaculum pelagium</name>
    <dbReference type="NCBI Taxonomy" id="2759527"/>
    <lineage>
        <taxon>Bacteria</taxon>
        <taxon>Pseudomonadati</taxon>
        <taxon>Bacteroidota</taxon>
        <taxon>Flavobacteriia</taxon>
        <taxon>Flavobacteriales</taxon>
        <taxon>Flavobacteriaceae</taxon>
        <taxon>Tenacibaculum</taxon>
    </lineage>
</organism>
<evidence type="ECO:0000259" key="5">
    <source>
        <dbReference type="Pfam" id="PF02631"/>
    </source>
</evidence>
<protein>
    <recommendedName>
        <fullName evidence="3">Regulatory protein RecX</fullName>
    </recommendedName>
</protein>
<accession>A0A839ARB8</accession>
<evidence type="ECO:0000256" key="3">
    <source>
        <dbReference type="ARBA" id="ARBA00018111"/>
    </source>
</evidence>
<evidence type="ECO:0000313" key="8">
    <source>
        <dbReference type="Proteomes" id="UP000563906"/>
    </source>
</evidence>
<dbReference type="Pfam" id="PF21981">
    <property type="entry name" value="RecX_HTH3"/>
    <property type="match status" value="1"/>
</dbReference>
<dbReference type="Gene3D" id="1.10.10.10">
    <property type="entry name" value="Winged helix-like DNA-binding domain superfamily/Winged helix DNA-binding domain"/>
    <property type="match status" value="2"/>
</dbReference>
<comment type="subcellular location">
    <subcellularLocation>
        <location evidence="1">Cytoplasm</location>
    </subcellularLocation>
</comment>
<dbReference type="Proteomes" id="UP000563906">
    <property type="component" value="Unassembled WGS sequence"/>
</dbReference>
<sequence length="155" mass="18926">MSKQVFTVDEIKRKIEQYCVYQDRCHKEIEKKLTEYNLIPEAKEYILLHLLEHNFLNEERFAKSFARGKFRIKKWGKERITRELKFRDISSYNIKTALKEINEQDYIATLYELVEKKNKLVTEVNLYKRKKKIADYLLYRGYESRLIYEALNTIQ</sequence>
<reference evidence="7 8" key="1">
    <citation type="submission" date="2020-07" db="EMBL/GenBank/DDBJ databases">
        <title>Bacterium isolated from marine sediment.</title>
        <authorList>
            <person name="Shang D."/>
            <person name="Du Z.-J."/>
        </authorList>
    </citation>
    <scope>NUCLEOTIDE SEQUENCE [LARGE SCALE GENOMIC DNA]</scope>
    <source>
        <strain evidence="7 8">S7007</strain>
    </source>
</reference>
<dbReference type="InterPro" id="IPR053924">
    <property type="entry name" value="RecX_HTH_2nd"/>
</dbReference>
<comment type="caution">
    <text evidence="7">The sequence shown here is derived from an EMBL/GenBank/DDBJ whole genome shotgun (WGS) entry which is preliminary data.</text>
</comment>
<keyword evidence="4" id="KW-0963">Cytoplasm</keyword>
<dbReference type="Pfam" id="PF02631">
    <property type="entry name" value="RecX_HTH2"/>
    <property type="match status" value="1"/>
</dbReference>
<evidence type="ECO:0000313" key="7">
    <source>
        <dbReference type="EMBL" id="MBA6157187.1"/>
    </source>
</evidence>
<evidence type="ECO:0000256" key="2">
    <source>
        <dbReference type="ARBA" id="ARBA00009695"/>
    </source>
</evidence>
<dbReference type="PANTHER" id="PTHR33602">
    <property type="entry name" value="REGULATORY PROTEIN RECX FAMILY PROTEIN"/>
    <property type="match status" value="1"/>
</dbReference>
<evidence type="ECO:0000256" key="4">
    <source>
        <dbReference type="ARBA" id="ARBA00022490"/>
    </source>
</evidence>